<sequence length="203" mass="20258">MADDNDVAAPAPAGTGTSATPASATGATGPADAPAEAGGAATSQPAEPASPDPSPTSAEIMSRIARDAEEGAGGRSADRMADRLIDDLSADPKLAGNLERSPELVREFADVAKLTADAAILRQYDLEIIKSNGKLYLTVVVCVGASLLIVVVSIFVIAVVQLAMMGPTLTGTITIAVPDGLIALGSAAIGALAGLLTPLTGRR</sequence>
<name>A0ABT0DQE2_9HYPH</name>
<gene>
    <name evidence="3" type="ORF">MWN33_15795</name>
</gene>
<reference evidence="3 4" key="1">
    <citation type="submission" date="2022-04" db="EMBL/GenBank/DDBJ databases">
        <authorList>
            <person name="Grouzdev D.S."/>
            <person name="Pantiukh K.S."/>
            <person name="Krutkina M.S."/>
        </authorList>
    </citation>
    <scope>NUCLEOTIDE SEQUENCE [LARGE SCALE GENOMIC DNA]</scope>
    <source>
        <strain evidence="3 4">Jip08</strain>
    </source>
</reference>
<keyword evidence="2" id="KW-0812">Transmembrane</keyword>
<keyword evidence="4" id="KW-1185">Reference proteome</keyword>
<evidence type="ECO:0000313" key="3">
    <source>
        <dbReference type="EMBL" id="MCK0209495.1"/>
    </source>
</evidence>
<feature type="region of interest" description="Disordered" evidence="1">
    <location>
        <begin position="1"/>
        <end position="57"/>
    </location>
</feature>
<evidence type="ECO:0000256" key="2">
    <source>
        <dbReference type="SAM" id="Phobius"/>
    </source>
</evidence>
<dbReference type="EMBL" id="JALKCG010000007">
    <property type="protein sequence ID" value="MCK0209495.1"/>
    <property type="molecule type" value="Genomic_DNA"/>
</dbReference>
<dbReference type="RefSeq" id="WP_247202001.1">
    <property type="nucleotide sequence ID" value="NZ_JALKCG010000007.1"/>
</dbReference>
<keyword evidence="2" id="KW-1133">Transmembrane helix</keyword>
<protein>
    <submittedName>
        <fullName evidence="3">Uncharacterized protein</fullName>
    </submittedName>
</protein>
<organism evidence="3 4">
    <name type="scientific">Ancylobacter koreensis</name>
    <dbReference type="NCBI Taxonomy" id="266121"/>
    <lineage>
        <taxon>Bacteria</taxon>
        <taxon>Pseudomonadati</taxon>
        <taxon>Pseudomonadota</taxon>
        <taxon>Alphaproteobacteria</taxon>
        <taxon>Hyphomicrobiales</taxon>
        <taxon>Xanthobacteraceae</taxon>
        <taxon>Ancylobacter</taxon>
    </lineage>
</organism>
<dbReference type="Proteomes" id="UP001202867">
    <property type="component" value="Unassembled WGS sequence"/>
</dbReference>
<evidence type="ECO:0000256" key="1">
    <source>
        <dbReference type="SAM" id="MobiDB-lite"/>
    </source>
</evidence>
<feature type="transmembrane region" description="Helical" evidence="2">
    <location>
        <begin position="135"/>
        <end position="160"/>
    </location>
</feature>
<feature type="transmembrane region" description="Helical" evidence="2">
    <location>
        <begin position="180"/>
        <end position="199"/>
    </location>
</feature>
<evidence type="ECO:0000313" key="4">
    <source>
        <dbReference type="Proteomes" id="UP001202867"/>
    </source>
</evidence>
<comment type="caution">
    <text evidence="3">The sequence shown here is derived from an EMBL/GenBank/DDBJ whole genome shotgun (WGS) entry which is preliminary data.</text>
</comment>
<proteinExistence type="predicted"/>
<feature type="compositionally biased region" description="Low complexity" evidence="1">
    <location>
        <begin position="7"/>
        <end position="43"/>
    </location>
</feature>
<reference evidence="4" key="2">
    <citation type="submission" date="2023-07" db="EMBL/GenBank/DDBJ databases">
        <title>Ancylobacter moscoviensis sp. nov., facultatively methylotrophic bacteria from activated sludge and the reclassification of Starkeya novella (Starkey 1934) Kelly et al. 2000 as Ancylobacter novellus comb. nov., Starkeya koreensis Im et al. 2006 as Ancylobacter koreensis comb.nov., Angulomicrobium tetraedrale Vasil'eva et al. 1986 as Ancylobacter tetraedralis comb. nov., Angulomicrobium amanitiforme Fritz et al. 2004 as Ancylobacter amanitiformis comb. nov. and Methylorhabdus multivorans Doronina et al. 1996 as Ancylobacter multivorans comb. nov. and emended description of the genus Ancylobacter.</title>
        <authorList>
            <person name="Doronina N."/>
            <person name="Chemodurova A."/>
            <person name="Grouzdev D."/>
            <person name="Koziaeva V."/>
            <person name="Shi W."/>
            <person name="Wu L."/>
            <person name="Kaparullina E."/>
        </authorList>
    </citation>
    <scope>NUCLEOTIDE SEQUENCE [LARGE SCALE GENOMIC DNA]</scope>
    <source>
        <strain evidence="4">Jip08</strain>
    </source>
</reference>
<keyword evidence="2" id="KW-0472">Membrane</keyword>
<accession>A0ABT0DQE2</accession>